<comment type="caution">
    <text evidence="1">The sequence shown here is derived from an EMBL/GenBank/DDBJ whole genome shotgun (WGS) entry which is preliminary data.</text>
</comment>
<keyword evidence="2" id="KW-1185">Reference proteome</keyword>
<evidence type="ECO:0000313" key="2">
    <source>
        <dbReference type="Proteomes" id="UP001382904"/>
    </source>
</evidence>
<accession>A0ABU8U0K4</accession>
<protein>
    <submittedName>
        <fullName evidence="1">Uncharacterized protein</fullName>
    </submittedName>
</protein>
<proteinExistence type="predicted"/>
<dbReference type="EMBL" id="JBBKAM010000002">
    <property type="protein sequence ID" value="MEJ8641412.1"/>
    <property type="molecule type" value="Genomic_DNA"/>
</dbReference>
<reference evidence="1 2" key="1">
    <citation type="submission" date="2024-03" db="EMBL/GenBank/DDBJ databases">
        <title>Novel Streptomyces species of biotechnological and ecological value are a feature of Machair soil.</title>
        <authorList>
            <person name="Prole J.R."/>
            <person name="Goodfellow M."/>
            <person name="Allenby N."/>
            <person name="Ward A.C."/>
        </authorList>
    </citation>
    <scope>NUCLEOTIDE SEQUENCE [LARGE SCALE GENOMIC DNA]</scope>
    <source>
        <strain evidence="1 2">MS1.HAVA.3</strain>
    </source>
</reference>
<sequence length="54" mass="5827">MSDDGNRLLAPAREGADFIVSGRLISLLMTQISESSYLADVFEELFGRTGTSST</sequence>
<gene>
    <name evidence="1" type="ORF">WKI68_07830</name>
</gene>
<evidence type="ECO:0000313" key="1">
    <source>
        <dbReference type="EMBL" id="MEJ8641412.1"/>
    </source>
</evidence>
<dbReference type="Proteomes" id="UP001382904">
    <property type="component" value="Unassembled WGS sequence"/>
</dbReference>
<name>A0ABU8U0K4_9ACTN</name>
<organism evidence="1 2">
    <name type="scientific">Streptomyces caledonius</name>
    <dbReference type="NCBI Taxonomy" id="3134107"/>
    <lineage>
        <taxon>Bacteria</taxon>
        <taxon>Bacillati</taxon>
        <taxon>Actinomycetota</taxon>
        <taxon>Actinomycetes</taxon>
        <taxon>Kitasatosporales</taxon>
        <taxon>Streptomycetaceae</taxon>
        <taxon>Streptomyces</taxon>
    </lineage>
</organism>